<dbReference type="RefSeq" id="WP_264600659.1">
    <property type="nucleotide sequence ID" value="NZ_JAOQNS010000003.1"/>
</dbReference>
<sequence>MAEDLIRYDILVQEALRGIVRKVLHEVARTGLPGDHHFYISFETSAPGVRVSNRIRSKYPKDMTIVLQHQFWDLVVTETTFEIGLSFGGVPEHLHIPFKAVKGFFDPHVQFNLQFEPYRPDEDEADGQEGEGETAPLMRAVEENETAADTMEATVRALAESGNDDASAAEPEKAGDEAARNDKSEASGKSETEDGDKDGDDGEEKPAGADVVSLDAFRKKS</sequence>
<dbReference type="Proteomes" id="UP001209755">
    <property type="component" value="Unassembled WGS sequence"/>
</dbReference>
<evidence type="ECO:0008006" key="4">
    <source>
        <dbReference type="Google" id="ProtNLM"/>
    </source>
</evidence>
<name>A0ABT3H9C1_9HYPH</name>
<feature type="compositionally biased region" description="Basic and acidic residues" evidence="1">
    <location>
        <begin position="170"/>
        <end position="192"/>
    </location>
</feature>
<dbReference type="Gene3D" id="2.30.30.220">
    <property type="entry name" value="SspB-like"/>
    <property type="match status" value="1"/>
</dbReference>
<feature type="region of interest" description="Disordered" evidence="1">
    <location>
        <begin position="145"/>
        <end position="221"/>
    </location>
</feature>
<keyword evidence="3" id="KW-1185">Reference proteome</keyword>
<gene>
    <name evidence="2" type="ORF">M2319_001325</name>
</gene>
<protein>
    <recommendedName>
        <fullName evidence="4">Stringent starvation protein B</fullName>
    </recommendedName>
</protein>
<feature type="compositionally biased region" description="Acidic residues" evidence="1">
    <location>
        <begin position="193"/>
        <end position="203"/>
    </location>
</feature>
<evidence type="ECO:0000313" key="2">
    <source>
        <dbReference type="EMBL" id="MCW2307003.1"/>
    </source>
</evidence>
<evidence type="ECO:0000313" key="3">
    <source>
        <dbReference type="Proteomes" id="UP001209755"/>
    </source>
</evidence>
<proteinExistence type="predicted"/>
<dbReference type="Pfam" id="PF04386">
    <property type="entry name" value="SspB"/>
    <property type="match status" value="1"/>
</dbReference>
<comment type="caution">
    <text evidence="2">The sequence shown here is derived from an EMBL/GenBank/DDBJ whole genome shotgun (WGS) entry which is preliminary data.</text>
</comment>
<dbReference type="InterPro" id="IPR036760">
    <property type="entry name" value="SspB-like_sf"/>
</dbReference>
<organism evidence="2 3">
    <name type="scientific">Rhodobium gokarnense</name>
    <dbReference type="NCBI Taxonomy" id="364296"/>
    <lineage>
        <taxon>Bacteria</taxon>
        <taxon>Pseudomonadati</taxon>
        <taxon>Pseudomonadota</taxon>
        <taxon>Alphaproteobacteria</taxon>
        <taxon>Hyphomicrobiales</taxon>
        <taxon>Rhodobiaceae</taxon>
        <taxon>Rhodobium</taxon>
    </lineage>
</organism>
<dbReference type="InterPro" id="IPR007481">
    <property type="entry name" value="SspB"/>
</dbReference>
<evidence type="ECO:0000256" key="1">
    <source>
        <dbReference type="SAM" id="MobiDB-lite"/>
    </source>
</evidence>
<dbReference type="EMBL" id="JAOQNS010000003">
    <property type="protein sequence ID" value="MCW2307003.1"/>
    <property type="molecule type" value="Genomic_DNA"/>
</dbReference>
<reference evidence="3" key="1">
    <citation type="submission" date="2023-07" db="EMBL/GenBank/DDBJ databases">
        <title>Genome sequencing of Purple Non-Sulfur Bacteria from various extreme environments.</title>
        <authorList>
            <person name="Mayer M."/>
        </authorList>
    </citation>
    <scope>NUCLEOTIDE SEQUENCE [LARGE SCALE GENOMIC DNA]</scope>
    <source>
        <strain evidence="3">DSM 17935</strain>
    </source>
</reference>
<accession>A0ABT3H9C1</accession>
<dbReference type="SUPFAM" id="SSF101738">
    <property type="entry name" value="SspB-like"/>
    <property type="match status" value="1"/>
</dbReference>